<proteinExistence type="predicted"/>
<dbReference type="EMBL" id="JYDI01001534">
    <property type="protein sequence ID" value="KRY28894.1"/>
    <property type="molecule type" value="Genomic_DNA"/>
</dbReference>
<keyword evidence="2" id="KW-1185">Reference proteome</keyword>
<comment type="caution">
    <text evidence="1">The sequence shown here is derived from an EMBL/GenBank/DDBJ whole genome shotgun (WGS) entry which is preliminary data.</text>
</comment>
<sequence>MCGQRLAYGQLKVYVSCCKGDFRKTRLLWLSCLIGNAFCISS</sequence>
<dbReference type="AlphaFoldDB" id="A0A0V1AW13"/>
<organism evidence="1 2">
    <name type="scientific">Trichinella britovi</name>
    <name type="common">Parasitic roundworm</name>
    <dbReference type="NCBI Taxonomy" id="45882"/>
    <lineage>
        <taxon>Eukaryota</taxon>
        <taxon>Metazoa</taxon>
        <taxon>Ecdysozoa</taxon>
        <taxon>Nematoda</taxon>
        <taxon>Enoplea</taxon>
        <taxon>Dorylaimia</taxon>
        <taxon>Trichinellida</taxon>
        <taxon>Trichinellidae</taxon>
        <taxon>Trichinella</taxon>
    </lineage>
</organism>
<evidence type="ECO:0000313" key="1">
    <source>
        <dbReference type="EMBL" id="KRY28894.1"/>
    </source>
</evidence>
<reference evidence="1 2" key="1">
    <citation type="submission" date="2015-01" db="EMBL/GenBank/DDBJ databases">
        <title>Evolution of Trichinella species and genotypes.</title>
        <authorList>
            <person name="Korhonen P.K."/>
            <person name="Edoardo P."/>
            <person name="Giuseppe L.R."/>
            <person name="Gasser R.B."/>
        </authorList>
    </citation>
    <scope>NUCLEOTIDE SEQUENCE [LARGE SCALE GENOMIC DNA]</scope>
    <source>
        <strain evidence="1">ISS120</strain>
    </source>
</reference>
<gene>
    <name evidence="1" type="ORF">T03_212</name>
</gene>
<protein>
    <submittedName>
        <fullName evidence="1">Uncharacterized protein</fullName>
    </submittedName>
</protein>
<name>A0A0V1AW13_TRIBR</name>
<dbReference type="Proteomes" id="UP000054653">
    <property type="component" value="Unassembled WGS sequence"/>
</dbReference>
<accession>A0A0V1AW13</accession>
<evidence type="ECO:0000313" key="2">
    <source>
        <dbReference type="Proteomes" id="UP000054653"/>
    </source>
</evidence>